<dbReference type="InterPro" id="IPR001509">
    <property type="entry name" value="Epimerase_deHydtase"/>
</dbReference>
<dbReference type="Gene3D" id="3.40.50.720">
    <property type="entry name" value="NAD(P)-binding Rossmann-like Domain"/>
    <property type="match status" value="1"/>
</dbReference>
<name>A0A927N3J2_9ACTN</name>
<evidence type="ECO:0000313" key="3">
    <source>
        <dbReference type="Proteomes" id="UP000638648"/>
    </source>
</evidence>
<proteinExistence type="predicted"/>
<comment type="caution">
    <text evidence="2">The sequence shown here is derived from an EMBL/GenBank/DDBJ whole genome shotgun (WGS) entry which is preliminary data.</text>
</comment>
<organism evidence="2 3">
    <name type="scientific">Actinopolymorpha pittospori</name>
    <dbReference type="NCBI Taxonomy" id="648752"/>
    <lineage>
        <taxon>Bacteria</taxon>
        <taxon>Bacillati</taxon>
        <taxon>Actinomycetota</taxon>
        <taxon>Actinomycetes</taxon>
        <taxon>Propionibacteriales</taxon>
        <taxon>Actinopolymorphaceae</taxon>
        <taxon>Actinopolymorpha</taxon>
    </lineage>
</organism>
<dbReference type="Pfam" id="PF01370">
    <property type="entry name" value="Epimerase"/>
    <property type="match status" value="1"/>
</dbReference>
<dbReference type="AlphaFoldDB" id="A0A927N3J2"/>
<feature type="domain" description="NAD-dependent epimerase/dehydratase" evidence="1">
    <location>
        <begin position="4"/>
        <end position="203"/>
    </location>
</feature>
<sequence length="275" mass="29190">MRLLVIGGSGLVGGLVLPYLAEHHDLRVFDLKPPRDDVAVDYVPGDLRDVALVARAVEGMDAVLFMAMGPMAGWGTPDNARTHLEVAVPGLHTALRAAHDAGITHAVYTSSMSVYGEPPAGVPDDPEAASGTHAVVLHDGAPIEASGSRTRYPDESVPPDATDFYGLAKRLGEEVCRNAAEAWGMSVVALRLCHPVADADFPRTDHPRVRAICTSARDVASALLAALSRRGHGFEAFAISGDGGERLVTLTRAREVLGWTPLDRTDQAVPSRRDP</sequence>
<evidence type="ECO:0000313" key="2">
    <source>
        <dbReference type="EMBL" id="MBE1607930.1"/>
    </source>
</evidence>
<gene>
    <name evidence="2" type="ORF">HEB94_004778</name>
</gene>
<dbReference type="PANTHER" id="PTHR43245">
    <property type="entry name" value="BIFUNCTIONAL POLYMYXIN RESISTANCE PROTEIN ARNA"/>
    <property type="match status" value="1"/>
</dbReference>
<dbReference type="InterPro" id="IPR036291">
    <property type="entry name" value="NAD(P)-bd_dom_sf"/>
</dbReference>
<dbReference type="SUPFAM" id="SSF51735">
    <property type="entry name" value="NAD(P)-binding Rossmann-fold domains"/>
    <property type="match status" value="1"/>
</dbReference>
<evidence type="ECO:0000259" key="1">
    <source>
        <dbReference type="Pfam" id="PF01370"/>
    </source>
</evidence>
<protein>
    <submittedName>
        <fullName evidence="2">Nucleoside-diphosphate-sugar epimerase</fullName>
    </submittedName>
</protein>
<accession>A0A927N3J2</accession>
<reference evidence="2" key="1">
    <citation type="submission" date="2020-10" db="EMBL/GenBank/DDBJ databases">
        <title>Sequencing the genomes of 1000 actinobacteria strains.</title>
        <authorList>
            <person name="Klenk H.-P."/>
        </authorList>
    </citation>
    <scope>NUCLEOTIDE SEQUENCE</scope>
    <source>
        <strain evidence="2">DSM 45354</strain>
    </source>
</reference>
<dbReference type="RefSeq" id="WP_192751800.1">
    <property type="nucleotide sequence ID" value="NZ_BAABJL010000040.1"/>
</dbReference>
<dbReference type="EMBL" id="JADBEM010000001">
    <property type="protein sequence ID" value="MBE1607930.1"/>
    <property type="molecule type" value="Genomic_DNA"/>
</dbReference>
<keyword evidence="3" id="KW-1185">Reference proteome</keyword>
<dbReference type="InterPro" id="IPR050177">
    <property type="entry name" value="Lipid_A_modif_metabolic_enz"/>
</dbReference>
<dbReference type="Proteomes" id="UP000638648">
    <property type="component" value="Unassembled WGS sequence"/>
</dbReference>